<name>A0ABV7SRX6_9SPHN</name>
<evidence type="ECO:0000313" key="2">
    <source>
        <dbReference type="Proteomes" id="UP001595713"/>
    </source>
</evidence>
<sequence>MRGIIKSSFLWQFAAGFALGALGMVTLTPADTVTSPFATTTQPVR</sequence>
<keyword evidence="2" id="KW-1185">Reference proteome</keyword>
<protein>
    <submittedName>
        <fullName evidence="1">Uncharacterized protein</fullName>
    </submittedName>
</protein>
<evidence type="ECO:0000313" key="1">
    <source>
        <dbReference type="EMBL" id="MFC3578951.1"/>
    </source>
</evidence>
<dbReference type="Proteomes" id="UP001595713">
    <property type="component" value="Unassembled WGS sequence"/>
</dbReference>
<comment type="caution">
    <text evidence="1">The sequence shown here is derived from an EMBL/GenBank/DDBJ whole genome shotgun (WGS) entry which is preliminary data.</text>
</comment>
<dbReference type="RefSeq" id="WP_261293653.1">
    <property type="nucleotide sequence ID" value="NZ_JANQBK010000004.1"/>
</dbReference>
<proteinExistence type="predicted"/>
<dbReference type="EMBL" id="JBHRXP010000001">
    <property type="protein sequence ID" value="MFC3578951.1"/>
    <property type="molecule type" value="Genomic_DNA"/>
</dbReference>
<gene>
    <name evidence="1" type="ORF">ACFONA_02135</name>
</gene>
<organism evidence="1 2">
    <name type="scientific">Sphingomonas hylomeconis</name>
    <dbReference type="NCBI Taxonomy" id="1395958"/>
    <lineage>
        <taxon>Bacteria</taxon>
        <taxon>Pseudomonadati</taxon>
        <taxon>Pseudomonadota</taxon>
        <taxon>Alphaproteobacteria</taxon>
        <taxon>Sphingomonadales</taxon>
        <taxon>Sphingomonadaceae</taxon>
        <taxon>Sphingomonas</taxon>
    </lineage>
</organism>
<accession>A0ABV7SRX6</accession>
<reference evidence="2" key="1">
    <citation type="journal article" date="2019" name="Int. J. Syst. Evol. Microbiol.">
        <title>The Global Catalogue of Microorganisms (GCM) 10K type strain sequencing project: providing services to taxonomists for standard genome sequencing and annotation.</title>
        <authorList>
            <consortium name="The Broad Institute Genomics Platform"/>
            <consortium name="The Broad Institute Genome Sequencing Center for Infectious Disease"/>
            <person name="Wu L."/>
            <person name="Ma J."/>
        </authorList>
    </citation>
    <scope>NUCLEOTIDE SEQUENCE [LARGE SCALE GENOMIC DNA]</scope>
    <source>
        <strain evidence="2">KCTC 42739</strain>
    </source>
</reference>